<evidence type="ECO:0000256" key="1">
    <source>
        <dbReference type="SAM" id="MobiDB-lite"/>
    </source>
</evidence>
<proteinExistence type="predicted"/>
<protein>
    <submittedName>
        <fullName evidence="2">Uncharacterized protein</fullName>
    </submittedName>
</protein>
<reference evidence="2" key="1">
    <citation type="submission" date="2022-01" db="EMBL/GenBank/DDBJ databases">
        <title>Genome Sequence Resource for Two Populations of Ditylenchus destructor, the Migratory Endoparasitic Phytonematode.</title>
        <authorList>
            <person name="Zhang H."/>
            <person name="Lin R."/>
            <person name="Xie B."/>
        </authorList>
    </citation>
    <scope>NUCLEOTIDE SEQUENCE</scope>
    <source>
        <strain evidence="2">BazhouSP</strain>
    </source>
</reference>
<feature type="region of interest" description="Disordered" evidence="1">
    <location>
        <begin position="1"/>
        <end position="90"/>
    </location>
</feature>
<comment type="caution">
    <text evidence="2">The sequence shown here is derived from an EMBL/GenBank/DDBJ whole genome shotgun (WGS) entry which is preliminary data.</text>
</comment>
<sequence>MGRKGTFRKTRETNLKKGASAQEDTPTQNVQGQDIEVTESPSPDTSDIPEQPQISSGLTTDAAVALESTPESHADQSTSTENGNCDVNEQ</sequence>
<name>A0AAD4MLB6_9BILA</name>
<dbReference type="EMBL" id="JAKKPZ010000237">
    <property type="protein sequence ID" value="KAI1698056.1"/>
    <property type="molecule type" value="Genomic_DNA"/>
</dbReference>
<accession>A0AAD4MLB6</accession>
<evidence type="ECO:0000313" key="3">
    <source>
        <dbReference type="Proteomes" id="UP001201812"/>
    </source>
</evidence>
<dbReference type="AlphaFoldDB" id="A0AAD4MLB6"/>
<evidence type="ECO:0000313" key="2">
    <source>
        <dbReference type="EMBL" id="KAI1698056.1"/>
    </source>
</evidence>
<feature type="compositionally biased region" description="Polar residues" evidence="1">
    <location>
        <begin position="69"/>
        <end position="90"/>
    </location>
</feature>
<feature type="compositionally biased region" description="Polar residues" evidence="1">
    <location>
        <begin position="22"/>
        <end position="32"/>
    </location>
</feature>
<dbReference type="Proteomes" id="UP001201812">
    <property type="component" value="Unassembled WGS sequence"/>
</dbReference>
<keyword evidence="3" id="KW-1185">Reference proteome</keyword>
<organism evidence="2 3">
    <name type="scientific">Ditylenchus destructor</name>
    <dbReference type="NCBI Taxonomy" id="166010"/>
    <lineage>
        <taxon>Eukaryota</taxon>
        <taxon>Metazoa</taxon>
        <taxon>Ecdysozoa</taxon>
        <taxon>Nematoda</taxon>
        <taxon>Chromadorea</taxon>
        <taxon>Rhabditida</taxon>
        <taxon>Tylenchina</taxon>
        <taxon>Tylenchomorpha</taxon>
        <taxon>Sphaerularioidea</taxon>
        <taxon>Anguinidae</taxon>
        <taxon>Anguininae</taxon>
        <taxon>Ditylenchus</taxon>
    </lineage>
</organism>
<gene>
    <name evidence="2" type="ORF">DdX_18126</name>
</gene>